<accession>A0A1H9RXE9</accession>
<dbReference type="PANTHER" id="PTHR30535">
    <property type="entry name" value="VITAMIN B12-BINDING PROTEIN"/>
    <property type="match status" value="1"/>
</dbReference>
<dbReference type="InterPro" id="IPR050902">
    <property type="entry name" value="ABC_Transporter_SBP"/>
</dbReference>
<dbReference type="Pfam" id="PF01497">
    <property type="entry name" value="Peripla_BP_2"/>
    <property type="match status" value="1"/>
</dbReference>
<gene>
    <name evidence="4" type="ORF">SAMN05443377_11013</name>
</gene>
<name>A0A1H9RXE9_9ACTN</name>
<reference evidence="4 5" key="1">
    <citation type="submission" date="2016-10" db="EMBL/GenBank/DDBJ databases">
        <authorList>
            <person name="de Groot N.N."/>
        </authorList>
    </citation>
    <scope>NUCLEOTIDE SEQUENCE [LARGE SCALE GENOMIC DNA]</scope>
    <source>
        <strain evidence="4 5">DSM 16859</strain>
    </source>
</reference>
<protein>
    <submittedName>
        <fullName evidence="4">Iron complex transport system substrate-binding protein</fullName>
    </submittedName>
</protein>
<organism evidence="4 5">
    <name type="scientific">Propionibacterium cyclohexanicum</name>
    <dbReference type="NCBI Taxonomy" id="64702"/>
    <lineage>
        <taxon>Bacteria</taxon>
        <taxon>Bacillati</taxon>
        <taxon>Actinomycetota</taxon>
        <taxon>Actinomycetes</taxon>
        <taxon>Propionibacteriales</taxon>
        <taxon>Propionibacteriaceae</taxon>
        <taxon>Propionibacterium</taxon>
    </lineage>
</organism>
<dbReference type="STRING" id="64702.SAMN05443377_11013"/>
<dbReference type="PROSITE" id="PS51257">
    <property type="entry name" value="PROKAR_LIPOPROTEIN"/>
    <property type="match status" value="1"/>
</dbReference>
<dbReference type="Gene3D" id="3.40.50.1980">
    <property type="entry name" value="Nitrogenase molybdenum iron protein domain"/>
    <property type="match status" value="2"/>
</dbReference>
<dbReference type="Proteomes" id="UP000198815">
    <property type="component" value="Unassembled WGS sequence"/>
</dbReference>
<dbReference type="PANTHER" id="PTHR30535:SF7">
    <property type="entry name" value="IRON(III) DICITRATE-BINDING PROTEIN"/>
    <property type="match status" value="1"/>
</dbReference>
<comment type="similarity">
    <text evidence="1">Belongs to the bacterial solute-binding protein 8 family.</text>
</comment>
<dbReference type="CDD" id="cd01148">
    <property type="entry name" value="TroA_a"/>
    <property type="match status" value="1"/>
</dbReference>
<evidence type="ECO:0000313" key="4">
    <source>
        <dbReference type="EMBL" id="SER77486.1"/>
    </source>
</evidence>
<evidence type="ECO:0000256" key="2">
    <source>
        <dbReference type="SAM" id="SignalP"/>
    </source>
</evidence>
<evidence type="ECO:0000313" key="5">
    <source>
        <dbReference type="Proteomes" id="UP000198815"/>
    </source>
</evidence>
<dbReference type="PROSITE" id="PS50983">
    <property type="entry name" value="FE_B12_PBP"/>
    <property type="match status" value="1"/>
</dbReference>
<evidence type="ECO:0000259" key="3">
    <source>
        <dbReference type="PROSITE" id="PS50983"/>
    </source>
</evidence>
<keyword evidence="2" id="KW-0732">Signal</keyword>
<sequence length="360" mass="37866">MKARKAWKAAVLLTATLLAASACSSPSASPAASSASASTAGTVSVTNCNQQVSYPSPADKVFVNDSGMIAMMLAIGAEKNLVGISSLNRDHTVLSAHYGASALSGLSETSPTMASLETIVAKQPQVVVAGWNYGFKQGGVTPESLRAVGISPYVLSESCLQKQGEKARGIMDPWTALDTDLSNLGTITGHRAQASAVVSDIDARREALEKAPQATAKPNVLVFDSGDTTVFTSGRFGGPQAVITAAGGRNVMDDVADTWTTVSWEKVASSNADVIVFVDYGEQTFAQKTALLESNPATKDLPAVKAKRYLNLPYAMWVSSPLNIDAAEQLRHAMEQWSLVPKSELPQPTHDDHIEVSPAS</sequence>
<keyword evidence="5" id="KW-1185">Reference proteome</keyword>
<feature type="signal peptide" evidence="2">
    <location>
        <begin position="1"/>
        <end position="24"/>
    </location>
</feature>
<evidence type="ECO:0000256" key="1">
    <source>
        <dbReference type="ARBA" id="ARBA00008814"/>
    </source>
</evidence>
<feature type="domain" description="Fe/B12 periplasmic-binding" evidence="3">
    <location>
        <begin position="60"/>
        <end position="338"/>
    </location>
</feature>
<dbReference type="InterPro" id="IPR002491">
    <property type="entry name" value="ABC_transptr_periplasmic_BD"/>
</dbReference>
<dbReference type="AlphaFoldDB" id="A0A1H9RXE9"/>
<dbReference type="SUPFAM" id="SSF53807">
    <property type="entry name" value="Helical backbone' metal receptor"/>
    <property type="match status" value="1"/>
</dbReference>
<proteinExistence type="inferred from homology"/>
<feature type="chain" id="PRO_5038523909" evidence="2">
    <location>
        <begin position="25"/>
        <end position="360"/>
    </location>
</feature>
<dbReference type="EMBL" id="FOGZ01000010">
    <property type="protein sequence ID" value="SER77486.1"/>
    <property type="molecule type" value="Genomic_DNA"/>
</dbReference>
<dbReference type="RefSeq" id="WP_218139242.1">
    <property type="nucleotide sequence ID" value="NZ_FOGZ01000010.1"/>
</dbReference>